<dbReference type="PRINTS" id="PR00081">
    <property type="entry name" value="GDHRDH"/>
</dbReference>
<comment type="similarity">
    <text evidence="1">Belongs to the short-chain dehydrogenases/reductases (SDR) family.</text>
</comment>
<dbReference type="InterPro" id="IPR002347">
    <property type="entry name" value="SDR_fam"/>
</dbReference>
<dbReference type="PANTHER" id="PTHR43899">
    <property type="entry name" value="RH59310P"/>
    <property type="match status" value="1"/>
</dbReference>
<dbReference type="OrthoDB" id="5545019at2759"/>
<accession>A0A8S9XYH3</accession>
<dbReference type="SUPFAM" id="SSF51735">
    <property type="entry name" value="NAD(P)-binding Rossmann-fold domains"/>
    <property type="match status" value="4"/>
</dbReference>
<gene>
    <name evidence="4" type="ORF">GE061_011300</name>
</gene>
<evidence type="ECO:0000256" key="2">
    <source>
        <dbReference type="ARBA" id="ARBA00022857"/>
    </source>
</evidence>
<dbReference type="FunFam" id="3.40.50.720:FF:000137">
    <property type="entry name" value="Hydroxysteroid (17-beta) dehydrogenase 3"/>
    <property type="match status" value="4"/>
</dbReference>
<sequence>MEFVGLILVASVSIYLYYKLFPDKIVDITSLGDLGKWAIVTGATDGIGKAFTHELASEGYHIVLVSRTVEKLESCAKEIENKFRVSTKIIQADFMSLDEQMYSRIKEELKDLEVGILVNNVGTCPPHPEYFLDMEVHHADLYQGMLNCNITSAVQMTRYVLPGMVDKGKGLIINISSQMSTLPSPLHTLYGATKSFLTKFSQDLDTEYSGKGVHVHVLKTGLVGTKLSGVKKSAFYAVSPEVYVKNALVEVTKRKSCDGYFIHSIFSTFYEILLFLCPELLVSIYLYYKLIPNKIVDISRLGEWAIVTGATDGIGKAFTHELASKGYHIVLVSRTVKKLESCAKEIENKFRVFTKIIQADFMSLDEQMYSRIKEELKDLEVGILVNNVGTCPPHPEYFLDMEAHHADLYQGMLNCNITSAVQMTRYVLPGMVDKGKGLIINISSQMSTLPSPLHTLYGATKSFLTKFSQDLDTEYSGKGVHVHVLKTGLVGTKLSGVKKSAFYAVSPEVYVKNALVEVTKRKSCDGYFIHSIFSTFYEILLFLCPELLVSIYLYYKLFPNKIVDISRLGKWAIVTGATDGIGKAFTHELASKGYHIVLVSRTVKKLESCAEEIENKFRVSTKIIQADFMSLDEQMYSRIKEELKDLEVGILVNNVGTCPPHPEYFLDMEAHHADLYQGMLNCNITSAVQMTRYVLPGMVDKGKGLIINISSQMSTLPSPLHTLYGATKSFLTKFSQDLDTEYSGKGVHVHVLKTGLVGTKLSGAEIESILDISTLGSWAVVTGATDGIGRAFTHALAKMGYNVVLISRSSEKLISAAEDIEWKFQVSTKIVQADFLSLDEQMYNRIEQELKNMDVGILVNNVGTIASHPEYFLDLENHHKYLYQGILNCNITSAVNMTRYVLPGMVKRSRGLIINVSSMMAVLPAPLHSLYGASKSFILKFSQDLDTEYGEMGIHVHVLKTGLVATKMSGFGETPILAPSPRAYVDSALKELARRRSCEGHLAHRVMNVIVSLGCFVMPNYTRHLALQFWGAHKRRRVKHCEECKNLTKPVHTE</sequence>
<protein>
    <submittedName>
        <fullName evidence="4">Uncharacterized protein</fullName>
    </submittedName>
</protein>
<proteinExistence type="inferred from homology"/>
<evidence type="ECO:0000256" key="1">
    <source>
        <dbReference type="ARBA" id="ARBA00006484"/>
    </source>
</evidence>
<reference evidence="4" key="1">
    <citation type="journal article" date="2021" name="Mol. Ecol. Resour.">
        <title>Apolygus lucorum genome provides insights into omnivorousness and mesophyll feeding.</title>
        <authorList>
            <person name="Liu Y."/>
            <person name="Liu H."/>
            <person name="Wang H."/>
            <person name="Huang T."/>
            <person name="Liu B."/>
            <person name="Yang B."/>
            <person name="Yin L."/>
            <person name="Li B."/>
            <person name="Zhang Y."/>
            <person name="Zhang S."/>
            <person name="Jiang F."/>
            <person name="Zhang X."/>
            <person name="Ren Y."/>
            <person name="Wang B."/>
            <person name="Wang S."/>
            <person name="Lu Y."/>
            <person name="Wu K."/>
            <person name="Fan W."/>
            <person name="Wang G."/>
        </authorList>
    </citation>
    <scope>NUCLEOTIDE SEQUENCE</scope>
    <source>
        <strain evidence="4">12Hb</strain>
    </source>
</reference>
<dbReference type="GO" id="GO:0005783">
    <property type="term" value="C:endoplasmic reticulum"/>
    <property type="evidence" value="ECO:0007669"/>
    <property type="project" value="TreeGrafter"/>
</dbReference>
<dbReference type="Gene3D" id="3.40.50.720">
    <property type="entry name" value="NAD(P)-binding Rossmann-like Domain"/>
    <property type="match status" value="4"/>
</dbReference>
<evidence type="ECO:0000313" key="4">
    <source>
        <dbReference type="EMBL" id="KAF6213579.1"/>
    </source>
</evidence>
<organism evidence="4 5">
    <name type="scientific">Apolygus lucorum</name>
    <name type="common">Small green plant bug</name>
    <name type="synonym">Lygocoris lucorum</name>
    <dbReference type="NCBI Taxonomy" id="248454"/>
    <lineage>
        <taxon>Eukaryota</taxon>
        <taxon>Metazoa</taxon>
        <taxon>Ecdysozoa</taxon>
        <taxon>Arthropoda</taxon>
        <taxon>Hexapoda</taxon>
        <taxon>Insecta</taxon>
        <taxon>Pterygota</taxon>
        <taxon>Neoptera</taxon>
        <taxon>Paraneoptera</taxon>
        <taxon>Hemiptera</taxon>
        <taxon>Heteroptera</taxon>
        <taxon>Panheteroptera</taxon>
        <taxon>Cimicomorpha</taxon>
        <taxon>Miridae</taxon>
        <taxon>Mirini</taxon>
        <taxon>Apolygus</taxon>
    </lineage>
</organism>
<name>A0A8S9XYH3_APOLU</name>
<dbReference type="Pfam" id="PF00106">
    <property type="entry name" value="adh_short"/>
    <property type="match status" value="4"/>
</dbReference>
<keyword evidence="2" id="KW-0521">NADP</keyword>
<evidence type="ECO:0000256" key="3">
    <source>
        <dbReference type="ARBA" id="ARBA00023002"/>
    </source>
</evidence>
<dbReference type="InterPro" id="IPR051019">
    <property type="entry name" value="VLCFA-Steroid_DH"/>
</dbReference>
<comment type="caution">
    <text evidence="4">The sequence shown here is derived from an EMBL/GenBank/DDBJ whole genome shotgun (WGS) entry which is preliminary data.</text>
</comment>
<evidence type="ECO:0000313" key="5">
    <source>
        <dbReference type="Proteomes" id="UP000466442"/>
    </source>
</evidence>
<keyword evidence="3" id="KW-0560">Oxidoreductase</keyword>
<dbReference type="PRINTS" id="PR00080">
    <property type="entry name" value="SDRFAMILY"/>
</dbReference>
<dbReference type="AlphaFoldDB" id="A0A8S9XYH3"/>
<dbReference type="InterPro" id="IPR036291">
    <property type="entry name" value="NAD(P)-bd_dom_sf"/>
</dbReference>
<dbReference type="GO" id="GO:0016491">
    <property type="term" value="F:oxidoreductase activity"/>
    <property type="evidence" value="ECO:0007669"/>
    <property type="project" value="UniProtKB-KW"/>
</dbReference>
<dbReference type="Proteomes" id="UP000466442">
    <property type="component" value="Unassembled WGS sequence"/>
</dbReference>
<dbReference type="EMBL" id="WIXP02000003">
    <property type="protein sequence ID" value="KAF6213579.1"/>
    <property type="molecule type" value="Genomic_DNA"/>
</dbReference>
<keyword evidence="5" id="KW-1185">Reference proteome</keyword>
<dbReference type="CDD" id="cd05356">
    <property type="entry name" value="17beta-HSD1_like_SDR_c"/>
    <property type="match status" value="4"/>
</dbReference>
<dbReference type="PANTHER" id="PTHR43899:SF13">
    <property type="entry name" value="RH59310P"/>
    <property type="match status" value="1"/>
</dbReference>